<dbReference type="Proteomes" id="UP000309667">
    <property type="component" value="Unassembled WGS sequence"/>
</dbReference>
<dbReference type="RefSeq" id="WP_136558431.1">
    <property type="nucleotide sequence ID" value="NZ_STGT01000003.1"/>
</dbReference>
<dbReference type="EMBL" id="STGT01000003">
    <property type="protein sequence ID" value="THV13723.1"/>
    <property type="molecule type" value="Genomic_DNA"/>
</dbReference>
<evidence type="ECO:0008006" key="3">
    <source>
        <dbReference type="Google" id="ProtNLM"/>
    </source>
</evidence>
<protein>
    <recommendedName>
        <fullName evidence="3">Sialate O-acetylesterase domain-containing protein</fullName>
    </recommendedName>
</protein>
<dbReference type="SUPFAM" id="SSF52266">
    <property type="entry name" value="SGNH hydrolase"/>
    <property type="match status" value="1"/>
</dbReference>
<evidence type="ECO:0000313" key="1">
    <source>
        <dbReference type="EMBL" id="THV13723.1"/>
    </source>
</evidence>
<sequence>MRYWLSAGQSSNVAGDSQGGPFDISSLVRVWNNATNRDDTTLLGDDWEIPDRNANPFFLGGNHKTVQAASVVANITGEGQRVVTCGRNGRSIDYWHNGTTFGEQYTRLKEVLDTVAITRPYDVFDWNQGSADNASAAAYPAKFADLLDLLTADGFIDANTVIIITETSWANSPLINPVLKDIADNDPRAGFAGIGYFPTVDGTHFTGLSQFHAGYETVRAMSETGTWAKNLVNPNARGMPTGTGLSRGAAA</sequence>
<accession>A0ABY2QT06</accession>
<keyword evidence="2" id="KW-1185">Reference proteome</keyword>
<evidence type="ECO:0000313" key="2">
    <source>
        <dbReference type="Proteomes" id="UP000309667"/>
    </source>
</evidence>
<gene>
    <name evidence="1" type="ORF">E9677_12485</name>
</gene>
<reference evidence="1 2" key="1">
    <citation type="submission" date="2019-04" db="EMBL/GenBank/DDBJ databases">
        <title>Genome sequence of strain 7209-2.</title>
        <authorList>
            <person name="Gao J."/>
            <person name="Sun J."/>
        </authorList>
    </citation>
    <scope>NUCLEOTIDE SEQUENCE [LARGE SCALE GENOMIC DNA]</scope>
    <source>
        <strain evidence="1 2">7209-2</strain>
    </source>
</reference>
<comment type="caution">
    <text evidence="1">The sequence shown here is derived from an EMBL/GenBank/DDBJ whole genome shotgun (WGS) entry which is preliminary data.</text>
</comment>
<proteinExistence type="predicted"/>
<organism evidence="1 2">
    <name type="scientific">Rhizobium rhizophilum</name>
    <dbReference type="NCBI Taxonomy" id="1850373"/>
    <lineage>
        <taxon>Bacteria</taxon>
        <taxon>Pseudomonadati</taxon>
        <taxon>Pseudomonadota</taxon>
        <taxon>Alphaproteobacteria</taxon>
        <taxon>Hyphomicrobiales</taxon>
        <taxon>Rhizobiaceae</taxon>
        <taxon>Rhizobium/Agrobacterium group</taxon>
        <taxon>Rhizobium</taxon>
    </lineage>
</organism>
<dbReference type="InterPro" id="IPR036514">
    <property type="entry name" value="SGNH_hydro_sf"/>
</dbReference>
<name>A0ABY2QT06_9HYPH</name>
<dbReference type="Gene3D" id="3.40.50.1110">
    <property type="entry name" value="SGNH hydrolase"/>
    <property type="match status" value="1"/>
</dbReference>